<feature type="non-terminal residue" evidence="3">
    <location>
        <position position="218"/>
    </location>
</feature>
<feature type="non-terminal residue" evidence="3">
    <location>
        <position position="1"/>
    </location>
</feature>
<dbReference type="OrthoDB" id="10063988at2759"/>
<name>A0A3M6TPR9_POCDA</name>
<protein>
    <submittedName>
        <fullName evidence="3">Uncharacterized protein</fullName>
    </submittedName>
</protein>
<sequence length="218" mass="24800">NRKDYKPLHHWDPKQSSSRACGAVVICRPKEMSISLPKALLARVAREDLRLLDSNCIATENATHFVLSTSLIGCSTFNRHTDSSVIYSNKVRQVYSETVIITRDPDIQISSSCHYFRHDWQLFVCACCNACYVGEKCRHLSTLVREHLASDRASHISKHLQNSEDCRTLCSADSFHVLDHASTGFQRKIKEAIHIQREQPSLNQQLHHISLLSAAKKY</sequence>
<accession>A0A3M6TPR9</accession>
<keyword evidence="2" id="KW-1015">Disulfide bond</keyword>
<evidence type="ECO:0000256" key="2">
    <source>
        <dbReference type="ARBA" id="ARBA00023157"/>
    </source>
</evidence>
<dbReference type="PANTHER" id="PTHR14002">
    <property type="entry name" value="ENDOGLIN/TGF-BETA RECEPTOR TYPE III"/>
    <property type="match status" value="1"/>
</dbReference>
<dbReference type="Proteomes" id="UP000275408">
    <property type="component" value="Unassembled WGS sequence"/>
</dbReference>
<reference evidence="3 4" key="1">
    <citation type="journal article" date="2018" name="Sci. Rep.">
        <title>Comparative analysis of the Pocillopora damicornis genome highlights role of immune system in coral evolution.</title>
        <authorList>
            <person name="Cunning R."/>
            <person name="Bay R.A."/>
            <person name="Gillette P."/>
            <person name="Baker A.C."/>
            <person name="Traylor-Knowles N."/>
        </authorList>
    </citation>
    <scope>NUCLEOTIDE SEQUENCE [LARGE SCALE GENOMIC DNA]</scope>
    <source>
        <strain evidence="3">RSMAS</strain>
        <tissue evidence="3">Whole animal</tissue>
    </source>
</reference>
<proteinExistence type="predicted"/>
<evidence type="ECO:0000313" key="4">
    <source>
        <dbReference type="Proteomes" id="UP000275408"/>
    </source>
</evidence>
<dbReference type="PANTHER" id="PTHR14002:SF43">
    <property type="entry name" value="DELTA-LIKE PROTEIN"/>
    <property type="match status" value="1"/>
</dbReference>
<dbReference type="Gene3D" id="2.60.40.3210">
    <property type="entry name" value="Zona pellucida, ZP-N domain"/>
    <property type="match status" value="1"/>
</dbReference>
<comment type="caution">
    <text evidence="3">The sequence shown here is derived from an EMBL/GenBank/DDBJ whole genome shotgun (WGS) entry which is preliminary data.</text>
</comment>
<keyword evidence="1" id="KW-0732">Signal</keyword>
<evidence type="ECO:0000313" key="3">
    <source>
        <dbReference type="EMBL" id="RMX43417.1"/>
    </source>
</evidence>
<dbReference type="EMBL" id="RCHS01003198">
    <property type="protein sequence ID" value="RMX43417.1"/>
    <property type="molecule type" value="Genomic_DNA"/>
</dbReference>
<keyword evidence="4" id="KW-1185">Reference proteome</keyword>
<evidence type="ECO:0000256" key="1">
    <source>
        <dbReference type="ARBA" id="ARBA00022729"/>
    </source>
</evidence>
<dbReference type="AlphaFoldDB" id="A0A3M6TPR9"/>
<gene>
    <name evidence="3" type="ORF">pdam_00021202</name>
</gene>
<organism evidence="3 4">
    <name type="scientific">Pocillopora damicornis</name>
    <name type="common">Cauliflower coral</name>
    <name type="synonym">Millepora damicornis</name>
    <dbReference type="NCBI Taxonomy" id="46731"/>
    <lineage>
        <taxon>Eukaryota</taxon>
        <taxon>Metazoa</taxon>
        <taxon>Cnidaria</taxon>
        <taxon>Anthozoa</taxon>
        <taxon>Hexacorallia</taxon>
        <taxon>Scleractinia</taxon>
        <taxon>Astrocoeniina</taxon>
        <taxon>Pocilloporidae</taxon>
        <taxon>Pocillopora</taxon>
    </lineage>
</organism>